<reference evidence="1 2" key="1">
    <citation type="journal article" date="2022" name="Genome Biol. Evol.">
        <title>The Spruce Budworm Genome: Reconstructing the Evolutionary History of Antifreeze Proteins.</title>
        <authorList>
            <person name="Beliveau C."/>
            <person name="Gagne P."/>
            <person name="Picq S."/>
            <person name="Vernygora O."/>
            <person name="Keeling C.I."/>
            <person name="Pinkney K."/>
            <person name="Doucet D."/>
            <person name="Wen F."/>
            <person name="Johnston J.S."/>
            <person name="Maaroufi H."/>
            <person name="Boyle B."/>
            <person name="Laroche J."/>
            <person name="Dewar K."/>
            <person name="Juretic N."/>
            <person name="Blackburn G."/>
            <person name="Nisole A."/>
            <person name="Brunet B."/>
            <person name="Brandao M."/>
            <person name="Lumley L."/>
            <person name="Duan J."/>
            <person name="Quan G."/>
            <person name="Lucarotti C.J."/>
            <person name="Roe A.D."/>
            <person name="Sperling F.A.H."/>
            <person name="Levesque R.C."/>
            <person name="Cusson M."/>
        </authorList>
    </citation>
    <scope>NUCLEOTIDE SEQUENCE [LARGE SCALE GENOMIC DNA]</scope>
    <source>
        <strain evidence="1">Glfc:IPQL:Cfum</strain>
    </source>
</reference>
<dbReference type="Proteomes" id="UP001064048">
    <property type="component" value="Chromosome 10"/>
</dbReference>
<organism evidence="1 2">
    <name type="scientific">Choristoneura fumiferana</name>
    <name type="common">Spruce budworm moth</name>
    <name type="synonym">Archips fumiferana</name>
    <dbReference type="NCBI Taxonomy" id="7141"/>
    <lineage>
        <taxon>Eukaryota</taxon>
        <taxon>Metazoa</taxon>
        <taxon>Ecdysozoa</taxon>
        <taxon>Arthropoda</taxon>
        <taxon>Hexapoda</taxon>
        <taxon>Insecta</taxon>
        <taxon>Pterygota</taxon>
        <taxon>Neoptera</taxon>
        <taxon>Endopterygota</taxon>
        <taxon>Lepidoptera</taxon>
        <taxon>Glossata</taxon>
        <taxon>Ditrysia</taxon>
        <taxon>Tortricoidea</taxon>
        <taxon>Tortricidae</taxon>
        <taxon>Tortricinae</taxon>
        <taxon>Choristoneura</taxon>
    </lineage>
</organism>
<name>A0ACC0JE02_CHOFU</name>
<accession>A0ACC0JE02</accession>
<keyword evidence="2" id="KW-1185">Reference proteome</keyword>
<gene>
    <name evidence="1" type="ORF">MSG28_006197</name>
</gene>
<comment type="caution">
    <text evidence="1">The sequence shown here is derived from an EMBL/GenBank/DDBJ whole genome shotgun (WGS) entry which is preliminary data.</text>
</comment>
<proteinExistence type="predicted"/>
<sequence>MGCLQSKNEVSELHPNVFRVVNIDENGVELCSGELEITDTDIILYREGREQTVWPLHSLRRYGFEGEIFSFESGRRCETGEGIYGFRCRRASLLFRTLQQHIQLRNVIHDSVPYPATRVTGTPPSQGRQTLQASVVHRSSIDNTHTDNGPSTITNNISNIVTHTGGPRNVTQSPRSPSSADILEVMPLYPRSQTNTNHVTNVYQVRDFKREHNNNQAEATAETRHVYSNDLNRDLAILRNTLRQETVLNTIRDIEDETRFLESRYLNENIAADQVTSLSPTFSSSSEHYAQLSMEQQESARLYMNIVPCDTNSDSKTEGPPSTPLTPKQVEYCNLSVGIKPEINTYANFSLGEIDNKNVKLLHFTAPNMEHSQKFSESDTFPSLSPVEELEVNYAVLDIDANKEAVKSSTEFASPESQSYNSSRNESSASCTSQPRGRLVSQASVERAPPAPPAPPAPAPANPTSAPTSNVGYTTIDFDKTVALTSVAAGADVDVDGPRKTRHDSTNILCGSPNSTDKPRLSFS</sequence>
<evidence type="ECO:0000313" key="2">
    <source>
        <dbReference type="Proteomes" id="UP001064048"/>
    </source>
</evidence>
<dbReference type="EMBL" id="CM046110">
    <property type="protein sequence ID" value="KAI8422323.1"/>
    <property type="molecule type" value="Genomic_DNA"/>
</dbReference>
<evidence type="ECO:0000313" key="1">
    <source>
        <dbReference type="EMBL" id="KAI8422323.1"/>
    </source>
</evidence>
<protein>
    <submittedName>
        <fullName evidence="1">Uncharacterized protein</fullName>
    </submittedName>
</protein>